<evidence type="ECO:0000313" key="2">
    <source>
        <dbReference type="EMBL" id="TYQ06337.1"/>
    </source>
</evidence>
<evidence type="ECO:0008006" key="3">
    <source>
        <dbReference type="Google" id="ProtNLM"/>
    </source>
</evidence>
<feature type="compositionally biased region" description="Polar residues" evidence="1">
    <location>
        <begin position="18"/>
        <end position="37"/>
    </location>
</feature>
<dbReference type="EMBL" id="VNIQ01000002">
    <property type="protein sequence ID" value="TYQ06337.1"/>
    <property type="molecule type" value="Genomic_DNA"/>
</dbReference>
<proteinExistence type="predicted"/>
<protein>
    <recommendedName>
        <fullName evidence="3">PI-type proteinase</fullName>
    </recommendedName>
</protein>
<gene>
    <name evidence="2" type="ORF">FNL38_102472</name>
</gene>
<accession>A0A652YT72</accession>
<feature type="compositionally biased region" description="Polar residues" evidence="1">
    <location>
        <begin position="1"/>
        <end position="10"/>
    </location>
</feature>
<organism evidence="2">
    <name type="scientific">Nocardia globerula</name>
    <dbReference type="NCBI Taxonomy" id="1818"/>
    <lineage>
        <taxon>Bacteria</taxon>
        <taxon>Bacillati</taxon>
        <taxon>Actinomycetota</taxon>
        <taxon>Actinomycetes</taxon>
        <taxon>Mycobacteriales</taxon>
        <taxon>Nocardiaceae</taxon>
        <taxon>Nocardia</taxon>
    </lineage>
</organism>
<name>A0A652YT72_NOCGL</name>
<comment type="caution">
    <text evidence="2">The sequence shown here is derived from an EMBL/GenBank/DDBJ whole genome shotgun (WGS) entry which is preliminary data.</text>
</comment>
<feature type="region of interest" description="Disordered" evidence="1">
    <location>
        <begin position="1"/>
        <end position="60"/>
    </location>
</feature>
<reference evidence="2" key="1">
    <citation type="submission" date="2019-07" db="EMBL/GenBank/DDBJ databases">
        <title>Genomic Encyclopedia of Type Strains, Phase IV (KMG-IV): sequencing the most valuable type-strain genomes for metagenomic binning, comparative biology and taxonomic classification.</title>
        <authorList>
            <person name="Goeker M."/>
        </authorList>
    </citation>
    <scope>NUCLEOTIDE SEQUENCE</scope>
    <source>
        <strain evidence="2">DSM 44596</strain>
    </source>
</reference>
<sequence>MTGKQENSGDVSPDDVETVTTDSGSENADSDVQSDPSGDQPWSGEGGATTHGPATDPHNG</sequence>
<evidence type="ECO:0000256" key="1">
    <source>
        <dbReference type="SAM" id="MobiDB-lite"/>
    </source>
</evidence>
<dbReference type="AlphaFoldDB" id="A0A652YT72"/>